<dbReference type="PANTHER" id="PTHR21310">
    <property type="entry name" value="AMINOGLYCOSIDE PHOSPHOTRANSFERASE-RELATED-RELATED"/>
    <property type="match status" value="1"/>
</dbReference>
<evidence type="ECO:0000313" key="3">
    <source>
        <dbReference type="EMBL" id="CAA0111001.1"/>
    </source>
</evidence>
<gene>
    <name evidence="2" type="ORF">IHBHHGIJ_02437</name>
    <name evidence="3" type="ORF">KFEGEMFD_02624</name>
</gene>
<evidence type="ECO:0000313" key="5">
    <source>
        <dbReference type="Proteomes" id="UP000439591"/>
    </source>
</evidence>
<proteinExistence type="predicted"/>
<name>A0A5S9Q262_9GAMM</name>
<evidence type="ECO:0000313" key="4">
    <source>
        <dbReference type="Proteomes" id="UP000435877"/>
    </source>
</evidence>
<dbReference type="Gene3D" id="3.30.200.20">
    <property type="entry name" value="Phosphorylase Kinase, domain 1"/>
    <property type="match status" value="1"/>
</dbReference>
<dbReference type="Proteomes" id="UP000435877">
    <property type="component" value="Unassembled WGS sequence"/>
</dbReference>
<dbReference type="AlphaFoldDB" id="A0A5S9Q262"/>
<evidence type="ECO:0000259" key="1">
    <source>
        <dbReference type="Pfam" id="PF01636"/>
    </source>
</evidence>
<reference evidence="4 5" key="1">
    <citation type="submission" date="2019-11" db="EMBL/GenBank/DDBJ databases">
        <authorList>
            <person name="Holert J."/>
        </authorList>
    </citation>
    <scope>NUCLEOTIDE SEQUENCE [LARGE SCALE GENOMIC DNA]</scope>
    <source>
        <strain evidence="3">BC3_2A</strain>
        <strain evidence="2">SB11_1A</strain>
    </source>
</reference>
<dbReference type="EMBL" id="CACSIK010000001">
    <property type="protein sequence ID" value="CAA0093238.1"/>
    <property type="molecule type" value="Genomic_DNA"/>
</dbReference>
<feature type="domain" description="Aminoglycoside phosphotransferase" evidence="1">
    <location>
        <begin position="70"/>
        <end position="300"/>
    </location>
</feature>
<dbReference type="InterPro" id="IPR041726">
    <property type="entry name" value="ACAD10_11_N"/>
</dbReference>
<evidence type="ECO:0000313" key="2">
    <source>
        <dbReference type="EMBL" id="CAA0093238.1"/>
    </source>
</evidence>
<dbReference type="InterPro" id="IPR051678">
    <property type="entry name" value="AGP_Transferase"/>
</dbReference>
<dbReference type="InterPro" id="IPR002575">
    <property type="entry name" value="Aminoglycoside_PTrfase"/>
</dbReference>
<protein>
    <recommendedName>
        <fullName evidence="1">Aminoglycoside phosphotransferase domain-containing protein</fullName>
    </recommendedName>
</protein>
<keyword evidence="4" id="KW-1185">Reference proteome</keyword>
<dbReference type="Pfam" id="PF01636">
    <property type="entry name" value="APH"/>
    <property type="match status" value="1"/>
</dbReference>
<organism evidence="3 5">
    <name type="scientific">Zhongshania aliphaticivorans</name>
    <dbReference type="NCBI Taxonomy" id="1470434"/>
    <lineage>
        <taxon>Bacteria</taxon>
        <taxon>Pseudomonadati</taxon>
        <taxon>Pseudomonadota</taxon>
        <taxon>Gammaproteobacteria</taxon>
        <taxon>Cellvibrionales</taxon>
        <taxon>Spongiibacteraceae</taxon>
        <taxon>Zhongshania</taxon>
    </lineage>
</organism>
<dbReference type="CDD" id="cd05154">
    <property type="entry name" value="ACAD10_11_N-like"/>
    <property type="match status" value="1"/>
</dbReference>
<dbReference type="EMBL" id="CACSIM010000004">
    <property type="protein sequence ID" value="CAA0111001.1"/>
    <property type="molecule type" value="Genomic_DNA"/>
</dbReference>
<accession>A0A5S9Q262</accession>
<sequence>MNLCIIVIQYKNKQEVSASRVHQATDPERNLNTISEAVDLNALTHWMDSQNLGSGDISNAHLLTGGTQNILLQFDRAGRSYVLRRPPVHTRVNSNKTMQREAKVLSALAGSKVPHPGFIAACEDTEVLGANFYLMEPIIGFNVLNSLPELHKSSEEMQRRMAFSHIEALTALGEVDYKAVGLEDFGKIEGYLTRQAPRWLDQLERYKKYPEWPGLGNAESIDTIARWLDDNCPSTFEPGVLHGDAHFGNVMFKFDSGEVAALIDWELATIGDPLIDLGWIIATWPEPDGTDTLVLEGADWDVRPSIEELIEHYGKHSHRDLSNITWYGVLGCFKLAIILEGTYARYCAGKAPKDVAERLHDSALRLIARALKLIGESK</sequence>
<dbReference type="InterPro" id="IPR011009">
    <property type="entry name" value="Kinase-like_dom_sf"/>
</dbReference>
<dbReference type="Gene3D" id="3.90.1200.10">
    <property type="match status" value="1"/>
</dbReference>
<dbReference type="SUPFAM" id="SSF56112">
    <property type="entry name" value="Protein kinase-like (PK-like)"/>
    <property type="match status" value="1"/>
</dbReference>
<dbReference type="Proteomes" id="UP000439591">
    <property type="component" value="Unassembled WGS sequence"/>
</dbReference>
<dbReference type="PANTHER" id="PTHR21310:SF40">
    <property type="entry name" value="AMINOGLYCOSIDE PHOSPHOTRANSFERASE DOMAIN-CONTAINING PROTEIN-RELATED"/>
    <property type="match status" value="1"/>
</dbReference>